<dbReference type="SUPFAM" id="SSF51419">
    <property type="entry name" value="PLP-binding barrel"/>
    <property type="match status" value="1"/>
</dbReference>
<keyword evidence="6" id="KW-0456">Lyase</keyword>
<dbReference type="GO" id="GO:0008836">
    <property type="term" value="F:diaminopimelate decarboxylase activity"/>
    <property type="evidence" value="ECO:0007669"/>
    <property type="project" value="UniProtKB-EC"/>
</dbReference>
<dbReference type="GO" id="GO:0006596">
    <property type="term" value="P:polyamine biosynthetic process"/>
    <property type="evidence" value="ECO:0007669"/>
    <property type="project" value="InterPro"/>
</dbReference>
<dbReference type="InterPro" id="IPR009006">
    <property type="entry name" value="Ala_racemase/Decarboxylase_C"/>
</dbReference>
<dbReference type="InterPro" id="IPR022644">
    <property type="entry name" value="De-COase2_N"/>
</dbReference>
<dbReference type="PRINTS" id="PR01182">
    <property type="entry name" value="ORNDCRBXLASE"/>
</dbReference>
<dbReference type="Gene3D" id="2.40.37.10">
    <property type="entry name" value="Lyase, Ornithine Decarboxylase, Chain A, domain 1"/>
    <property type="match status" value="1"/>
</dbReference>
<evidence type="ECO:0000256" key="3">
    <source>
        <dbReference type="RuleBase" id="RU003737"/>
    </source>
</evidence>
<evidence type="ECO:0000259" key="5">
    <source>
        <dbReference type="Pfam" id="PF02784"/>
    </source>
</evidence>
<sequence length="470" mass="53403">MAHTLFPTDRAEIGHAGQLIFDGIDLSRVAQEYETPCYLISENILRSNYRRFMAAFEGVPGFKTYYSVKTNYESRVLQCLRDLGSGAEVSGALELLAARRGRFRPEDVVFDGPCKHEEELRQAIDLGIHLINVESELELQVIDRLAREKGRIIPVGIRIDPIVKNPSYSTLIATYKQKFGFPIDRCDPVFELANRCKNVQVVGLHAHIGSQILSPDLYVKNLNALFELAARLTKNGLKIWEINIGGGFPAQSIRHLRVSRRMKGARLLERVNLLESKTPEIDEFGRSVQEGYRAACLQWNIKPTLAAEPGRSLVSNTCVIIGKVRVIKDRWVFTDISINDVPENLFFSEFRVFFPNKMREGRTRKAHLSGPTLATNDVILFEADVPELEPGDPIAIFDTGAYSISRANQFTRPRSAVYFVRSDGRMEVIRRRERPEDVMRMQVWNQQEDSNEFVERFAVAGSSVRNRALE</sequence>
<dbReference type="Pfam" id="PF00278">
    <property type="entry name" value="Orn_DAP_Arg_deC"/>
    <property type="match status" value="1"/>
</dbReference>
<gene>
    <name evidence="6" type="ORF">MELA_01233</name>
</gene>
<dbReference type="Pfam" id="PF02784">
    <property type="entry name" value="Orn_Arg_deC_N"/>
    <property type="match status" value="1"/>
</dbReference>
<dbReference type="Proteomes" id="UP000334340">
    <property type="component" value="Unassembled WGS sequence"/>
</dbReference>
<organism evidence="6 7">
    <name type="scientific">Candidatus Methylomirabilis lanthanidiphila</name>
    <dbReference type="NCBI Taxonomy" id="2211376"/>
    <lineage>
        <taxon>Bacteria</taxon>
        <taxon>Candidatus Methylomirabilota</taxon>
        <taxon>Candidatus Methylomirabilia</taxon>
        <taxon>Candidatus Methylomirabilales</taxon>
        <taxon>Candidatus Methylomirabilaceae</taxon>
        <taxon>Candidatus Methylomirabilis</taxon>
    </lineage>
</organism>
<dbReference type="InterPro" id="IPR002433">
    <property type="entry name" value="Orn_de-COase"/>
</dbReference>
<dbReference type="InterPro" id="IPR000183">
    <property type="entry name" value="Orn/DAP/Arg_de-COase"/>
</dbReference>
<feature type="domain" description="Orn/DAP/Arg decarboxylase 2 N-terminal" evidence="5">
    <location>
        <begin position="50"/>
        <end position="314"/>
    </location>
</feature>
<dbReference type="Gene3D" id="3.20.20.10">
    <property type="entry name" value="Alanine racemase"/>
    <property type="match status" value="1"/>
</dbReference>
<reference evidence="6 7" key="1">
    <citation type="submission" date="2019-07" db="EMBL/GenBank/DDBJ databases">
        <authorList>
            <person name="Cremers G."/>
        </authorList>
    </citation>
    <scope>NUCLEOTIDE SEQUENCE [LARGE SCALE GENOMIC DNA]</scope>
</reference>
<keyword evidence="2" id="KW-0663">Pyridoxal phosphate</keyword>
<evidence type="ECO:0000313" key="7">
    <source>
        <dbReference type="Proteomes" id="UP000334340"/>
    </source>
</evidence>
<dbReference type="PRINTS" id="PR01179">
    <property type="entry name" value="ODADCRBXLASE"/>
</dbReference>
<dbReference type="InterPro" id="IPR022643">
    <property type="entry name" value="De-COase2_C"/>
</dbReference>
<name>A0A564ZJY6_9BACT</name>
<feature type="domain" description="Orn/DAP/Arg decarboxylase 2 C-terminal" evidence="4">
    <location>
        <begin position="316"/>
        <end position="400"/>
    </location>
</feature>
<dbReference type="PANTHER" id="PTHR43727">
    <property type="entry name" value="DIAMINOPIMELATE DECARBOXYLASE"/>
    <property type="match status" value="1"/>
</dbReference>
<protein>
    <submittedName>
        <fullName evidence="6">Diaminopimelate decarboxylase</fullName>
        <ecNumber evidence="6">4.1.1.20</ecNumber>
    </submittedName>
</protein>
<comment type="similarity">
    <text evidence="3">Belongs to the Orn/Lys/Arg decarboxylase class-II family.</text>
</comment>
<dbReference type="SUPFAM" id="SSF50621">
    <property type="entry name" value="Alanine racemase C-terminal domain-like"/>
    <property type="match status" value="1"/>
</dbReference>
<dbReference type="EMBL" id="CABIKM010000019">
    <property type="protein sequence ID" value="VUZ84858.1"/>
    <property type="molecule type" value="Genomic_DNA"/>
</dbReference>
<evidence type="ECO:0000313" key="6">
    <source>
        <dbReference type="EMBL" id="VUZ84858.1"/>
    </source>
</evidence>
<evidence type="ECO:0000256" key="2">
    <source>
        <dbReference type="ARBA" id="ARBA00022898"/>
    </source>
</evidence>
<comment type="cofactor">
    <cofactor evidence="1">
        <name>pyridoxal 5'-phosphate</name>
        <dbReference type="ChEBI" id="CHEBI:597326"/>
    </cofactor>
</comment>
<dbReference type="InterPro" id="IPR029066">
    <property type="entry name" value="PLP-binding_barrel"/>
</dbReference>
<evidence type="ECO:0000256" key="1">
    <source>
        <dbReference type="ARBA" id="ARBA00001933"/>
    </source>
</evidence>
<dbReference type="AlphaFoldDB" id="A0A564ZJY6"/>
<dbReference type="EC" id="4.1.1.20" evidence="6"/>
<dbReference type="PANTHER" id="PTHR43727:SF2">
    <property type="entry name" value="GROUP IV DECARBOXYLASE"/>
    <property type="match status" value="1"/>
</dbReference>
<dbReference type="GO" id="GO:0009089">
    <property type="term" value="P:lysine biosynthetic process via diaminopimelate"/>
    <property type="evidence" value="ECO:0007669"/>
    <property type="project" value="TreeGrafter"/>
</dbReference>
<proteinExistence type="inferred from homology"/>
<keyword evidence="7" id="KW-1185">Reference proteome</keyword>
<evidence type="ECO:0000259" key="4">
    <source>
        <dbReference type="Pfam" id="PF00278"/>
    </source>
</evidence>
<accession>A0A564ZJY6</accession>